<comment type="similarity">
    <text evidence="5">Belongs to the serine/threonine dehydratase family.</text>
</comment>
<dbReference type="GO" id="GO:0008721">
    <property type="term" value="F:D-serine ammonia-lyase activity"/>
    <property type="evidence" value="ECO:0007669"/>
    <property type="project" value="UniProtKB-EC"/>
</dbReference>
<evidence type="ECO:0000256" key="7">
    <source>
        <dbReference type="ARBA" id="ARBA00022842"/>
    </source>
</evidence>
<comment type="catalytic activity">
    <reaction evidence="13">
        <text>L-serine = D-serine</text>
        <dbReference type="Rhea" id="RHEA:10980"/>
        <dbReference type="ChEBI" id="CHEBI:33384"/>
        <dbReference type="ChEBI" id="CHEBI:35247"/>
        <dbReference type="EC" id="5.1.1.18"/>
    </reaction>
</comment>
<dbReference type="GO" id="GO:0030378">
    <property type="term" value="F:serine racemase activity"/>
    <property type="evidence" value="ECO:0000318"/>
    <property type="project" value="GO_Central"/>
</dbReference>
<dbReference type="FunFam" id="3.40.50.1100:FF:000041">
    <property type="entry name" value="Threonine ammonia-lyase, variant"/>
    <property type="match status" value="1"/>
</dbReference>
<dbReference type="AlphaFoldDB" id="A0A7M7PQQ1"/>
<evidence type="ECO:0000256" key="18">
    <source>
        <dbReference type="ARBA" id="ARBA00076108"/>
    </source>
</evidence>
<organism evidence="22 23">
    <name type="scientific">Strongylocentrotus purpuratus</name>
    <name type="common">Purple sea urchin</name>
    <dbReference type="NCBI Taxonomy" id="7668"/>
    <lineage>
        <taxon>Eukaryota</taxon>
        <taxon>Metazoa</taxon>
        <taxon>Echinodermata</taxon>
        <taxon>Eleutherozoa</taxon>
        <taxon>Echinozoa</taxon>
        <taxon>Echinoidea</taxon>
        <taxon>Euechinoidea</taxon>
        <taxon>Echinacea</taxon>
        <taxon>Camarodonta</taxon>
        <taxon>Echinidea</taxon>
        <taxon>Strongylocentrotidae</taxon>
        <taxon>Strongylocentrotus</taxon>
    </lineage>
</organism>
<keyword evidence="7" id="KW-0460">Magnesium</keyword>
<dbReference type="FunFam" id="3.40.50.1100:FF:000132">
    <property type="entry name" value="Predicted protein"/>
    <property type="match status" value="1"/>
</dbReference>
<evidence type="ECO:0000256" key="11">
    <source>
        <dbReference type="ARBA" id="ARBA00049406"/>
    </source>
</evidence>
<evidence type="ECO:0000256" key="15">
    <source>
        <dbReference type="ARBA" id="ARBA00066349"/>
    </source>
</evidence>
<evidence type="ECO:0000256" key="6">
    <source>
        <dbReference type="ARBA" id="ARBA00012093"/>
    </source>
</evidence>
<comment type="cofactor">
    <cofactor evidence="2">
        <name>pyridoxal 5'-phosphate</name>
        <dbReference type="ChEBI" id="CHEBI:597326"/>
    </cofactor>
</comment>
<evidence type="ECO:0000256" key="12">
    <source>
        <dbReference type="ARBA" id="ARBA00050422"/>
    </source>
</evidence>
<evidence type="ECO:0000313" key="23">
    <source>
        <dbReference type="Proteomes" id="UP000007110"/>
    </source>
</evidence>
<comment type="catalytic activity">
    <reaction evidence="12">
        <text>D-serine = pyruvate + NH4(+)</text>
        <dbReference type="Rhea" id="RHEA:13977"/>
        <dbReference type="ChEBI" id="CHEBI:15361"/>
        <dbReference type="ChEBI" id="CHEBI:28938"/>
        <dbReference type="ChEBI" id="CHEBI:35247"/>
        <dbReference type="EC" id="4.3.1.18"/>
    </reaction>
</comment>
<dbReference type="GeneID" id="583979"/>
<dbReference type="InterPro" id="IPR001926">
    <property type="entry name" value="TrpB-like_PALP"/>
</dbReference>
<evidence type="ECO:0000256" key="4">
    <source>
        <dbReference type="ARBA" id="ARBA00001946"/>
    </source>
</evidence>
<dbReference type="PANTHER" id="PTHR43050:SF1">
    <property type="entry name" value="SERINE RACEMASE"/>
    <property type="match status" value="1"/>
</dbReference>
<name>A0A7M7PQQ1_STRPU</name>
<dbReference type="InterPro" id="IPR036052">
    <property type="entry name" value="TrpB-like_PALP_sf"/>
</dbReference>
<comment type="catalytic activity">
    <reaction evidence="11">
        <text>L-serine = pyruvate + NH4(+)</text>
        <dbReference type="Rhea" id="RHEA:19169"/>
        <dbReference type="ChEBI" id="CHEBI:15361"/>
        <dbReference type="ChEBI" id="CHEBI:28938"/>
        <dbReference type="ChEBI" id="CHEBI:33384"/>
        <dbReference type="EC" id="4.3.1.17"/>
    </reaction>
</comment>
<dbReference type="GO" id="GO:0000287">
    <property type="term" value="F:magnesium ion binding"/>
    <property type="evidence" value="ECO:0000318"/>
    <property type="project" value="GO_Central"/>
</dbReference>
<dbReference type="Gene3D" id="3.40.50.1100">
    <property type="match status" value="2"/>
</dbReference>
<comment type="cofactor">
    <cofactor evidence="4">
        <name>Mg(2+)</name>
        <dbReference type="ChEBI" id="CHEBI:18420"/>
    </cofactor>
</comment>
<keyword evidence="23" id="KW-1185">Reference proteome</keyword>
<dbReference type="GO" id="GO:0005524">
    <property type="term" value="F:ATP binding"/>
    <property type="evidence" value="ECO:0000318"/>
    <property type="project" value="GO_Central"/>
</dbReference>
<dbReference type="PROSITE" id="PS00165">
    <property type="entry name" value="DEHYDRATASE_SER_THR"/>
    <property type="match status" value="1"/>
</dbReference>
<evidence type="ECO:0000256" key="16">
    <source>
        <dbReference type="ARBA" id="ARBA00066592"/>
    </source>
</evidence>
<keyword evidence="8" id="KW-0663">Pyridoxal phosphate</keyword>
<dbReference type="EC" id="4.3.1.17" evidence="6"/>
<dbReference type="PANTHER" id="PTHR43050">
    <property type="entry name" value="SERINE / THREONINE RACEMASE FAMILY MEMBER"/>
    <property type="match status" value="1"/>
</dbReference>
<protein>
    <recommendedName>
        <fullName evidence="17">Serine racemase</fullName>
        <ecNumber evidence="6">4.3.1.17</ecNumber>
        <ecNumber evidence="15">4.3.1.18</ecNumber>
        <ecNumber evidence="16">5.1.1.18</ecNumber>
    </recommendedName>
    <alternativeName>
        <fullName evidence="18">D-serine ammonia-lyase</fullName>
    </alternativeName>
    <alternativeName>
        <fullName evidence="20">D-serine dehydratase</fullName>
    </alternativeName>
    <alternativeName>
        <fullName evidence="19">L-serine ammonia-lyase</fullName>
    </alternativeName>
    <alternativeName>
        <fullName evidence="10">L-serine dehydratase</fullName>
    </alternativeName>
</protein>
<comment type="cofactor">
    <cofactor evidence="1">
        <name>Ca(2+)</name>
        <dbReference type="ChEBI" id="CHEBI:29108"/>
    </cofactor>
</comment>
<dbReference type="InterPro" id="IPR000634">
    <property type="entry name" value="Ser/Thr_deHydtase_PyrdxlP-BS"/>
</dbReference>
<evidence type="ECO:0000256" key="17">
    <source>
        <dbReference type="ARBA" id="ARBA00070760"/>
    </source>
</evidence>
<dbReference type="Pfam" id="PF00291">
    <property type="entry name" value="PALP"/>
    <property type="match status" value="1"/>
</dbReference>
<dbReference type="GO" id="GO:0070179">
    <property type="term" value="P:D-serine biosynthetic process"/>
    <property type="evidence" value="ECO:0000318"/>
    <property type="project" value="GO_Central"/>
</dbReference>
<dbReference type="SUPFAM" id="SSF53686">
    <property type="entry name" value="Tryptophan synthase beta subunit-like PLP-dependent enzymes"/>
    <property type="match status" value="1"/>
</dbReference>
<dbReference type="GO" id="GO:0006563">
    <property type="term" value="P:L-serine metabolic process"/>
    <property type="evidence" value="ECO:0007669"/>
    <property type="project" value="UniProtKB-ARBA"/>
</dbReference>
<evidence type="ECO:0000256" key="1">
    <source>
        <dbReference type="ARBA" id="ARBA00001913"/>
    </source>
</evidence>
<dbReference type="EC" id="4.3.1.18" evidence="15"/>
<dbReference type="Proteomes" id="UP000007110">
    <property type="component" value="Unassembled WGS sequence"/>
</dbReference>
<dbReference type="GO" id="GO:0030170">
    <property type="term" value="F:pyridoxal phosphate binding"/>
    <property type="evidence" value="ECO:0000318"/>
    <property type="project" value="GO_Central"/>
</dbReference>
<dbReference type="EC" id="5.1.1.18" evidence="16"/>
<feature type="domain" description="Tryptophan synthase beta chain-like PALP" evidence="21">
    <location>
        <begin position="15"/>
        <end position="309"/>
    </location>
</feature>
<evidence type="ECO:0000259" key="21">
    <source>
        <dbReference type="Pfam" id="PF00291"/>
    </source>
</evidence>
<evidence type="ECO:0000256" key="10">
    <source>
        <dbReference type="ARBA" id="ARBA00031418"/>
    </source>
</evidence>
<comment type="cofactor">
    <cofactor evidence="3">
        <name>Mn(2+)</name>
        <dbReference type="ChEBI" id="CHEBI:29035"/>
    </cofactor>
</comment>
<evidence type="ECO:0000256" key="8">
    <source>
        <dbReference type="ARBA" id="ARBA00022898"/>
    </source>
</evidence>
<evidence type="ECO:0000256" key="5">
    <source>
        <dbReference type="ARBA" id="ARBA00010869"/>
    </source>
</evidence>
<sequence>MLFDRILSASKRVANYIGPTPVFTSGTVDKLTGRNVFFKAENLQKTGSFKIRGALNAIILLKENKVQTNGVVTHSTGNHGSGLACAAQMVGVPCTVVVPHTTASVKIDAIRWYGADVVFCEPTQQSRKETCERVSTEQNLSFVPAYDDYDVMAGQGTIGVEMCEQIPDLDAVLVMTSGGGLIAGIATAIKGIKPNVKVYAVEPEGKDLQRSLESGERMWVGPPRTLDTVADATPTQQVGQLTWPIVRDLVEKQVFTVKDDEIISAMKFTWTRLKLVVEAASAGPVAAVLSDEMKAVNPSVKNVGVLICGGNVNIDQLPW</sequence>
<reference evidence="23" key="1">
    <citation type="submission" date="2015-02" db="EMBL/GenBank/DDBJ databases">
        <title>Genome sequencing for Strongylocentrotus purpuratus.</title>
        <authorList>
            <person name="Murali S."/>
            <person name="Liu Y."/>
            <person name="Vee V."/>
            <person name="English A."/>
            <person name="Wang M."/>
            <person name="Skinner E."/>
            <person name="Han Y."/>
            <person name="Muzny D.M."/>
            <person name="Worley K.C."/>
            <person name="Gibbs R.A."/>
        </authorList>
    </citation>
    <scope>NUCLEOTIDE SEQUENCE</scope>
</reference>
<evidence type="ECO:0000256" key="3">
    <source>
        <dbReference type="ARBA" id="ARBA00001936"/>
    </source>
</evidence>
<keyword evidence="9" id="KW-0456">Lyase</keyword>
<evidence type="ECO:0000256" key="19">
    <source>
        <dbReference type="ARBA" id="ARBA00081060"/>
    </source>
</evidence>
<evidence type="ECO:0000313" key="22">
    <source>
        <dbReference type="EnsemblMetazoa" id="XP_030854873"/>
    </source>
</evidence>
<dbReference type="CDD" id="cd01562">
    <property type="entry name" value="Thr-dehyd"/>
    <property type="match status" value="1"/>
</dbReference>
<dbReference type="RefSeq" id="XP_030854873.1">
    <property type="nucleotide sequence ID" value="XM_030999013.1"/>
</dbReference>
<accession>A0A7M7PQQ1</accession>
<dbReference type="EnsemblMetazoa" id="XM_030999013">
    <property type="protein sequence ID" value="XP_030854873"/>
    <property type="gene ID" value="LOC583979"/>
</dbReference>
<evidence type="ECO:0000256" key="2">
    <source>
        <dbReference type="ARBA" id="ARBA00001933"/>
    </source>
</evidence>
<dbReference type="InParanoid" id="A0A7M7PQQ1"/>
<evidence type="ECO:0000256" key="14">
    <source>
        <dbReference type="ARBA" id="ARBA00056426"/>
    </source>
</evidence>
<comment type="function">
    <text evidence="14">Catalyzes the synthesis of D-serine from L-serine. D-serine is a key coagonist with glutamate at NMDA receptors. Has dehydratase activity towards both L-serine and D-serine.</text>
</comment>
<evidence type="ECO:0000256" key="13">
    <source>
        <dbReference type="ARBA" id="ARBA00051769"/>
    </source>
</evidence>
<dbReference type="GO" id="GO:0003941">
    <property type="term" value="F:L-serine ammonia-lyase activity"/>
    <property type="evidence" value="ECO:0000318"/>
    <property type="project" value="GO_Central"/>
</dbReference>
<evidence type="ECO:0000256" key="9">
    <source>
        <dbReference type="ARBA" id="ARBA00023239"/>
    </source>
</evidence>
<proteinExistence type="inferred from homology"/>
<evidence type="ECO:0000256" key="20">
    <source>
        <dbReference type="ARBA" id="ARBA00081761"/>
    </source>
</evidence>
<reference evidence="22" key="2">
    <citation type="submission" date="2021-01" db="UniProtKB">
        <authorList>
            <consortium name="EnsemblMetazoa"/>
        </authorList>
    </citation>
    <scope>IDENTIFICATION</scope>
</reference>